<organism evidence="12 13">
    <name type="scientific">Oceanivirga miroungae</name>
    <dbReference type="NCBI Taxonomy" id="1130046"/>
    <lineage>
        <taxon>Bacteria</taxon>
        <taxon>Fusobacteriati</taxon>
        <taxon>Fusobacteriota</taxon>
        <taxon>Fusobacteriia</taxon>
        <taxon>Fusobacteriales</taxon>
        <taxon>Leptotrichiaceae</taxon>
        <taxon>Oceanivirga</taxon>
    </lineage>
</organism>
<evidence type="ECO:0000256" key="9">
    <source>
        <dbReference type="HAMAP-Rule" id="MF_01401"/>
    </source>
</evidence>
<reference evidence="12 13" key="1">
    <citation type="submission" date="2019-10" db="EMBL/GenBank/DDBJ databases">
        <authorList>
            <person name="Blom J."/>
        </authorList>
    </citation>
    <scope>NUCLEOTIDE SEQUENCE [LARGE SCALE GENOMIC DNA]</scope>
    <source>
        <strain evidence="12 13">ES3154-GLU</strain>
    </source>
</reference>
<dbReference type="HAMAP" id="MF_01401">
    <property type="entry name" value="MsrA"/>
    <property type="match status" value="1"/>
</dbReference>
<dbReference type="InterPro" id="IPR002579">
    <property type="entry name" value="Met_Sox_Rdtase_MsrB_dom"/>
</dbReference>
<feature type="active site" evidence="9">
    <location>
        <position position="43"/>
    </location>
</feature>
<dbReference type="PROSITE" id="PS51790">
    <property type="entry name" value="MSRB"/>
    <property type="match status" value="1"/>
</dbReference>
<evidence type="ECO:0000256" key="4">
    <source>
        <dbReference type="ARBA" id="ARBA00023268"/>
    </source>
</evidence>
<dbReference type="GO" id="GO:0005737">
    <property type="term" value="C:cytoplasm"/>
    <property type="evidence" value="ECO:0007669"/>
    <property type="project" value="TreeGrafter"/>
</dbReference>
<evidence type="ECO:0000256" key="10">
    <source>
        <dbReference type="SAM" id="Coils"/>
    </source>
</evidence>
<dbReference type="PANTHER" id="PTHR10173">
    <property type="entry name" value="METHIONINE SULFOXIDE REDUCTASE"/>
    <property type="match status" value="1"/>
</dbReference>
<dbReference type="RefSeq" id="WP_156682813.1">
    <property type="nucleotide sequence ID" value="NZ_CABWIB010000001.1"/>
</dbReference>
<dbReference type="InterPro" id="IPR002569">
    <property type="entry name" value="Met_Sox_Rdtase_MsrA_dom"/>
</dbReference>
<evidence type="ECO:0000256" key="3">
    <source>
        <dbReference type="ARBA" id="ARBA00023002"/>
    </source>
</evidence>
<comment type="catalytic activity">
    <reaction evidence="8 9">
        <text>[thioredoxin]-disulfide + L-methionine + H2O = L-methionine (S)-S-oxide + [thioredoxin]-dithiol</text>
        <dbReference type="Rhea" id="RHEA:19993"/>
        <dbReference type="Rhea" id="RHEA-COMP:10698"/>
        <dbReference type="Rhea" id="RHEA-COMP:10700"/>
        <dbReference type="ChEBI" id="CHEBI:15377"/>
        <dbReference type="ChEBI" id="CHEBI:29950"/>
        <dbReference type="ChEBI" id="CHEBI:50058"/>
        <dbReference type="ChEBI" id="CHEBI:57844"/>
        <dbReference type="ChEBI" id="CHEBI:58772"/>
        <dbReference type="EC" id="1.8.4.11"/>
    </reaction>
</comment>
<evidence type="ECO:0000313" key="12">
    <source>
        <dbReference type="EMBL" id="VWL84755.1"/>
    </source>
</evidence>
<comment type="similarity">
    <text evidence="2">In the N-terminal section; belongs to the MsrA Met sulfoxide reductase family.</text>
</comment>
<gene>
    <name evidence="9" type="primary">msrA</name>
    <name evidence="12" type="ORF">OMES3154_00003</name>
</gene>
<evidence type="ECO:0000313" key="13">
    <source>
        <dbReference type="Proteomes" id="UP000419017"/>
    </source>
</evidence>
<dbReference type="InterPro" id="IPR028427">
    <property type="entry name" value="Met_Sox_Rdtase_MsrB"/>
</dbReference>
<keyword evidence="13" id="KW-1185">Reference proteome</keyword>
<comment type="similarity">
    <text evidence="1">In the C-terminal section; belongs to the MsrB Met sulfoxide reductase family.</text>
</comment>
<dbReference type="FunFam" id="3.30.1060.10:FF:000007">
    <property type="entry name" value="Peptide methionine sulfoxide reductase msrA/msrB"/>
    <property type="match status" value="1"/>
</dbReference>
<comment type="function">
    <text evidence="5 9">Has an important function as a repair enzyme for proteins that have been inactivated by oxidation. Catalyzes the reversible oxidation-reduction of methionine sulfoxide in proteins to methionine.</text>
</comment>
<keyword evidence="3 9" id="KW-0560">Oxidoreductase</keyword>
<feature type="coiled-coil region" evidence="10">
    <location>
        <begin position="136"/>
        <end position="163"/>
    </location>
</feature>
<dbReference type="GO" id="GO:0033743">
    <property type="term" value="F:peptide-methionine (R)-S-oxide reductase activity"/>
    <property type="evidence" value="ECO:0007669"/>
    <property type="project" value="UniProtKB-EC"/>
</dbReference>
<dbReference type="GO" id="GO:0006979">
    <property type="term" value="P:response to oxidative stress"/>
    <property type="evidence" value="ECO:0007669"/>
    <property type="project" value="InterPro"/>
</dbReference>
<dbReference type="Pfam" id="PF01625">
    <property type="entry name" value="PMSR"/>
    <property type="match status" value="1"/>
</dbReference>
<dbReference type="GO" id="GO:0008113">
    <property type="term" value="F:peptide-methionine (S)-S-oxide reductase activity"/>
    <property type="evidence" value="ECO:0007669"/>
    <property type="project" value="UniProtKB-UniRule"/>
</dbReference>
<accession>A0A6I8MB99</accession>
<dbReference type="AlphaFoldDB" id="A0A6I8MB99"/>
<evidence type="ECO:0000256" key="8">
    <source>
        <dbReference type="ARBA" id="ARBA00048782"/>
    </source>
</evidence>
<sequence length="344" mass="39716">MKKIILTLFMSLLSVACYGEDRVKVVDNNSSTELKEIYLAGGCFWGVEAYFERVDGVKDVISGYANGKTEKTRYGVLSLTDHAETVKISYNPKEISLARLLDYYYRIINPLSINKQGHDVGRQYRTGIYYTDSNDISIIENSLNELQKKYEGEKIQIEFEKLRNFVVAEEYHQDYLKKNPNGYCHIDISLADEVIVNKDDYPKYSEEKLKTLSKKQYSVTQNKDTELAFGNEYWDFFEDGIYVDITSGEPLFSSKDKFRSFCGWPSFTKPIVADVVEYKEDLSFNMKRIEVISRSAKAHLGHVFDDGPVDRGGLRYCINSAALEFIPYDKMDQRGYSYLKKLVK</sequence>
<keyword evidence="10" id="KW-0175">Coiled coil</keyword>
<dbReference type="Proteomes" id="UP000419017">
    <property type="component" value="Unassembled WGS sequence"/>
</dbReference>
<dbReference type="NCBIfam" id="TIGR00357">
    <property type="entry name" value="peptide-methionine (R)-S-oxide reductase MsrB"/>
    <property type="match status" value="1"/>
</dbReference>
<proteinExistence type="inferred from homology"/>
<dbReference type="PANTHER" id="PTHR10173:SF59">
    <property type="entry name" value="PEPTIDE METHIONINE SULFOXIDE REDUCTASE MSRA_MSRB"/>
    <property type="match status" value="1"/>
</dbReference>
<evidence type="ECO:0000259" key="11">
    <source>
        <dbReference type="PROSITE" id="PS51790"/>
    </source>
</evidence>
<dbReference type="Gene3D" id="3.30.1060.10">
    <property type="entry name" value="Peptide methionine sulphoxide reductase MsrA"/>
    <property type="match status" value="1"/>
</dbReference>
<evidence type="ECO:0000256" key="6">
    <source>
        <dbReference type="ARBA" id="ARBA00047806"/>
    </source>
</evidence>
<dbReference type="Gene3D" id="2.170.150.20">
    <property type="entry name" value="Peptide methionine sulfoxide reductase"/>
    <property type="match status" value="1"/>
</dbReference>
<dbReference type="InterPro" id="IPR011057">
    <property type="entry name" value="Mss4-like_sf"/>
</dbReference>
<dbReference type="EC" id="1.8.4.11" evidence="9"/>
<comment type="catalytic activity">
    <reaction evidence="7">
        <text>L-methionyl-[protein] + [thioredoxin]-disulfide + H2O = L-methionyl-(R)-S-oxide-[protein] + [thioredoxin]-dithiol</text>
        <dbReference type="Rhea" id="RHEA:24164"/>
        <dbReference type="Rhea" id="RHEA-COMP:10698"/>
        <dbReference type="Rhea" id="RHEA-COMP:10700"/>
        <dbReference type="Rhea" id="RHEA-COMP:12313"/>
        <dbReference type="Rhea" id="RHEA-COMP:12314"/>
        <dbReference type="ChEBI" id="CHEBI:15377"/>
        <dbReference type="ChEBI" id="CHEBI:16044"/>
        <dbReference type="ChEBI" id="CHEBI:29950"/>
        <dbReference type="ChEBI" id="CHEBI:45764"/>
        <dbReference type="ChEBI" id="CHEBI:50058"/>
        <dbReference type="EC" id="1.8.4.12"/>
    </reaction>
</comment>
<evidence type="ECO:0000256" key="7">
    <source>
        <dbReference type="ARBA" id="ARBA00048488"/>
    </source>
</evidence>
<protein>
    <recommendedName>
        <fullName evidence="9">Peptide methionine sulfoxide reductase MsrA</fullName>
        <shortName evidence="9">Protein-methionine-S-oxide reductase</shortName>
        <ecNumber evidence="9">1.8.4.11</ecNumber>
    </recommendedName>
    <alternativeName>
        <fullName evidence="9">Peptide-methionine (S)-S-oxide reductase</fullName>
        <shortName evidence="9">Peptide Met(O) reductase</shortName>
    </alternativeName>
</protein>
<dbReference type="NCBIfam" id="TIGR00401">
    <property type="entry name" value="msrA"/>
    <property type="match status" value="1"/>
</dbReference>
<feature type="domain" description="MsrB" evidence="11">
    <location>
        <begin position="205"/>
        <end position="328"/>
    </location>
</feature>
<dbReference type="SUPFAM" id="SSF51316">
    <property type="entry name" value="Mss4-like"/>
    <property type="match status" value="1"/>
</dbReference>
<dbReference type="FunFam" id="2.170.150.20:FF:000003">
    <property type="entry name" value="Peptide methionine sulfoxide reductase MsrB"/>
    <property type="match status" value="1"/>
</dbReference>
<name>A0A6I8MB99_9FUSO</name>
<comment type="catalytic activity">
    <reaction evidence="6 9">
        <text>L-methionyl-[protein] + [thioredoxin]-disulfide + H2O = L-methionyl-(S)-S-oxide-[protein] + [thioredoxin]-dithiol</text>
        <dbReference type="Rhea" id="RHEA:14217"/>
        <dbReference type="Rhea" id="RHEA-COMP:10698"/>
        <dbReference type="Rhea" id="RHEA-COMP:10700"/>
        <dbReference type="Rhea" id="RHEA-COMP:12313"/>
        <dbReference type="Rhea" id="RHEA-COMP:12315"/>
        <dbReference type="ChEBI" id="CHEBI:15377"/>
        <dbReference type="ChEBI" id="CHEBI:16044"/>
        <dbReference type="ChEBI" id="CHEBI:29950"/>
        <dbReference type="ChEBI" id="CHEBI:44120"/>
        <dbReference type="ChEBI" id="CHEBI:50058"/>
        <dbReference type="EC" id="1.8.4.11"/>
    </reaction>
</comment>
<evidence type="ECO:0000256" key="5">
    <source>
        <dbReference type="ARBA" id="ARBA00024679"/>
    </source>
</evidence>
<dbReference type="Pfam" id="PF01641">
    <property type="entry name" value="SelR"/>
    <property type="match status" value="1"/>
</dbReference>
<dbReference type="EMBL" id="CABWIB010000001">
    <property type="protein sequence ID" value="VWL84755.1"/>
    <property type="molecule type" value="Genomic_DNA"/>
</dbReference>
<evidence type="ECO:0000256" key="1">
    <source>
        <dbReference type="ARBA" id="ARBA00008076"/>
    </source>
</evidence>
<dbReference type="InterPro" id="IPR036509">
    <property type="entry name" value="Met_Sox_Rdtase_MsrA_sf"/>
</dbReference>
<dbReference type="SUPFAM" id="SSF55068">
    <property type="entry name" value="Peptide methionine sulfoxide reductase"/>
    <property type="match status" value="1"/>
</dbReference>
<keyword evidence="4" id="KW-0511">Multifunctional enzyme</keyword>
<evidence type="ECO:0000256" key="2">
    <source>
        <dbReference type="ARBA" id="ARBA00011017"/>
    </source>
</evidence>
<comment type="similarity">
    <text evidence="9">Belongs to the MsrA Met sulfoxide reductase family.</text>
</comment>
<dbReference type="GO" id="GO:0030091">
    <property type="term" value="P:protein repair"/>
    <property type="evidence" value="ECO:0007669"/>
    <property type="project" value="InterPro"/>
</dbReference>
<dbReference type="PROSITE" id="PS51257">
    <property type="entry name" value="PROKAR_LIPOPROTEIN"/>
    <property type="match status" value="1"/>
</dbReference>